<evidence type="ECO:0000313" key="2">
    <source>
        <dbReference type="Proteomes" id="UP000824469"/>
    </source>
</evidence>
<comment type="caution">
    <text evidence="1">The sequence shown here is derived from an EMBL/GenBank/DDBJ whole genome shotgun (WGS) entry which is preliminary data.</text>
</comment>
<name>A0AA38CKI6_TAXCH</name>
<gene>
    <name evidence="1" type="ORF">KI387_030216</name>
</gene>
<accession>A0AA38CKI6</accession>
<proteinExistence type="predicted"/>
<dbReference type="EMBL" id="JAHRHJ020000010">
    <property type="protein sequence ID" value="KAH9298534.1"/>
    <property type="molecule type" value="Genomic_DNA"/>
</dbReference>
<reference evidence="1 2" key="1">
    <citation type="journal article" date="2021" name="Nat. Plants">
        <title>The Taxus genome provides insights into paclitaxel biosynthesis.</title>
        <authorList>
            <person name="Xiong X."/>
            <person name="Gou J."/>
            <person name="Liao Q."/>
            <person name="Li Y."/>
            <person name="Zhou Q."/>
            <person name="Bi G."/>
            <person name="Li C."/>
            <person name="Du R."/>
            <person name="Wang X."/>
            <person name="Sun T."/>
            <person name="Guo L."/>
            <person name="Liang H."/>
            <person name="Lu P."/>
            <person name="Wu Y."/>
            <person name="Zhang Z."/>
            <person name="Ro D.K."/>
            <person name="Shang Y."/>
            <person name="Huang S."/>
            <person name="Yan J."/>
        </authorList>
    </citation>
    <scope>NUCLEOTIDE SEQUENCE [LARGE SCALE GENOMIC DNA]</scope>
    <source>
        <strain evidence="1">Ta-2019</strain>
    </source>
</reference>
<feature type="non-terminal residue" evidence="1">
    <location>
        <position position="1"/>
    </location>
</feature>
<dbReference type="AlphaFoldDB" id="A0AA38CKI6"/>
<dbReference type="Gene3D" id="1.10.340.70">
    <property type="match status" value="1"/>
</dbReference>
<sequence>GDLYKLGRDEVSHSCVLENERKDIMEGAHGGITGGHYVGDATTQKILIVGLWWEKLCKDCKDSYK</sequence>
<organism evidence="1 2">
    <name type="scientific">Taxus chinensis</name>
    <name type="common">Chinese yew</name>
    <name type="synonym">Taxus wallichiana var. chinensis</name>
    <dbReference type="NCBI Taxonomy" id="29808"/>
    <lineage>
        <taxon>Eukaryota</taxon>
        <taxon>Viridiplantae</taxon>
        <taxon>Streptophyta</taxon>
        <taxon>Embryophyta</taxon>
        <taxon>Tracheophyta</taxon>
        <taxon>Spermatophyta</taxon>
        <taxon>Pinopsida</taxon>
        <taxon>Pinidae</taxon>
        <taxon>Conifers II</taxon>
        <taxon>Cupressales</taxon>
        <taxon>Taxaceae</taxon>
        <taxon>Taxus</taxon>
    </lineage>
</organism>
<keyword evidence="2" id="KW-1185">Reference proteome</keyword>
<dbReference type="Proteomes" id="UP000824469">
    <property type="component" value="Unassembled WGS sequence"/>
</dbReference>
<evidence type="ECO:0000313" key="1">
    <source>
        <dbReference type="EMBL" id="KAH9298534.1"/>
    </source>
</evidence>
<feature type="non-terminal residue" evidence="1">
    <location>
        <position position="65"/>
    </location>
</feature>
<protein>
    <submittedName>
        <fullName evidence="1">Uncharacterized protein</fullName>
    </submittedName>
</protein>